<proteinExistence type="predicted"/>
<feature type="domain" description="PHD-type" evidence="6">
    <location>
        <begin position="420"/>
        <end position="476"/>
    </location>
</feature>
<evidence type="ECO:0000256" key="5">
    <source>
        <dbReference type="SAM" id="MobiDB-lite"/>
    </source>
</evidence>
<sequence length="650" mass="73349">MKMELRSQMSSLKRCKAESSAGCDDEESSEKKKKHRVGGEVNEMSSVSGSSELSFCPSEVESKKRGDRIRLPPLVKTSRRRVSVLPSRFKDSVFVSVKVEEMGVNGTVGGIKVKNEKFSCNAAELVSCGVRRRQKMGKVRYEMSSSGAFLHENLIDVEVVETESLKISDWIESSSKGIMKKSAEVGSLLNENVVKCELMGLSSKENMEKRKAFYRPEDFGLGDIVWAKSGKRYPAWPAIVIDPRLQAPDTVLDSCVAGALCVMFFGYSGDGKERDYAWVKHGMIFPFLEYVDRFQGQTQLYRSKPSDFRMAIEEAFLAEHGFMSPLVEKQNSSYHQSIPRVIYEATGSNQDQECQSQNQASYFKMQSSSNPSLDIAQSKGAPHCDGCGSTLASKTTKKTKGSTHKGQLLCKHCAKLLKSKQYCGICKKIWHHSDGGNWVRCDGCKVWVHAECGKISSKLFKDLEEVDYYCPDCKAKCNFELSDSECLQPRKISDQVNGKFSPPDKITVICKGMEATYFPRLHLVVCQCGSCGSHKRSLSEWERHTGSKTKNWKLSVKVKGSMLQLEQWMLQVSESYELGLASANHHKQPTLTSRKQKLLSFLQEDYEPVYAKWTTERCAICRWAEDWEYNKIMICNRYFSLFLSVNPLSN</sequence>
<dbReference type="InterPro" id="IPR050701">
    <property type="entry name" value="Histone_Mod_Regulator"/>
</dbReference>
<dbReference type="Gene3D" id="2.30.30.140">
    <property type="match status" value="1"/>
</dbReference>
<keyword evidence="3" id="KW-0862">Zinc</keyword>
<dbReference type="PROSITE" id="PS50812">
    <property type="entry name" value="PWWP"/>
    <property type="match status" value="1"/>
</dbReference>
<dbReference type="GO" id="GO:0008270">
    <property type="term" value="F:zinc ion binding"/>
    <property type="evidence" value="ECO:0007669"/>
    <property type="project" value="UniProtKB-KW"/>
</dbReference>
<evidence type="ECO:0000313" key="8">
    <source>
        <dbReference type="EMBL" id="KAF6140823.1"/>
    </source>
</evidence>
<dbReference type="InterPro" id="IPR011011">
    <property type="entry name" value="Znf_FYVE_PHD"/>
</dbReference>
<dbReference type="PROSITE" id="PS50016">
    <property type="entry name" value="ZF_PHD_2"/>
    <property type="match status" value="1"/>
</dbReference>
<keyword evidence="9" id="KW-1185">Reference proteome</keyword>
<evidence type="ECO:0000256" key="4">
    <source>
        <dbReference type="PROSITE-ProRule" id="PRU00146"/>
    </source>
</evidence>
<dbReference type="SUPFAM" id="SSF63748">
    <property type="entry name" value="Tudor/PWWP/MBT"/>
    <property type="match status" value="1"/>
</dbReference>
<name>A0A7J7LDW8_9MAGN</name>
<feature type="domain" description="PWWP" evidence="7">
    <location>
        <begin position="221"/>
        <end position="290"/>
    </location>
</feature>
<dbReference type="InterPro" id="IPR013083">
    <property type="entry name" value="Znf_RING/FYVE/PHD"/>
</dbReference>
<dbReference type="InterPro" id="IPR000313">
    <property type="entry name" value="PWWP_dom"/>
</dbReference>
<evidence type="ECO:0000256" key="3">
    <source>
        <dbReference type="ARBA" id="ARBA00022833"/>
    </source>
</evidence>
<feature type="compositionally biased region" description="Low complexity" evidence="5">
    <location>
        <begin position="39"/>
        <end position="53"/>
    </location>
</feature>
<dbReference type="PANTHER" id="PTHR13793">
    <property type="entry name" value="PHD FINGER PROTEINS"/>
    <property type="match status" value="1"/>
</dbReference>
<evidence type="ECO:0000259" key="7">
    <source>
        <dbReference type="PROSITE" id="PS50812"/>
    </source>
</evidence>
<keyword evidence="1" id="KW-0479">Metal-binding</keyword>
<dbReference type="SUPFAM" id="SSF57903">
    <property type="entry name" value="FYVE/PHD zinc finger"/>
    <property type="match status" value="1"/>
</dbReference>
<dbReference type="Proteomes" id="UP000541444">
    <property type="component" value="Unassembled WGS sequence"/>
</dbReference>
<evidence type="ECO:0000256" key="1">
    <source>
        <dbReference type="ARBA" id="ARBA00022723"/>
    </source>
</evidence>
<comment type="caution">
    <text evidence="8">The sequence shown here is derived from an EMBL/GenBank/DDBJ whole genome shotgun (WGS) entry which is preliminary data.</text>
</comment>
<evidence type="ECO:0000256" key="2">
    <source>
        <dbReference type="ARBA" id="ARBA00022771"/>
    </source>
</evidence>
<dbReference type="InterPro" id="IPR001965">
    <property type="entry name" value="Znf_PHD"/>
</dbReference>
<accession>A0A7J7LDW8</accession>
<dbReference type="EMBL" id="JACGCM010002347">
    <property type="protein sequence ID" value="KAF6140823.1"/>
    <property type="molecule type" value="Genomic_DNA"/>
</dbReference>
<dbReference type="PANTHER" id="PTHR13793:SF132">
    <property type="entry name" value="HISTONE-LYSINE N-METHYLTRANSFERASE ATX5"/>
    <property type="match status" value="1"/>
</dbReference>
<dbReference type="OrthoDB" id="308383at2759"/>
<dbReference type="SMART" id="SM00249">
    <property type="entry name" value="PHD"/>
    <property type="match status" value="1"/>
</dbReference>
<gene>
    <name evidence="8" type="ORF">GIB67_042236</name>
</gene>
<dbReference type="AlphaFoldDB" id="A0A7J7LDW8"/>
<reference evidence="8 9" key="1">
    <citation type="journal article" date="2020" name="IScience">
        <title>Genome Sequencing of the Endangered Kingdonia uniflora (Circaeasteraceae, Ranunculales) Reveals Potential Mechanisms of Evolutionary Specialization.</title>
        <authorList>
            <person name="Sun Y."/>
            <person name="Deng T."/>
            <person name="Zhang A."/>
            <person name="Moore M.J."/>
            <person name="Landis J.B."/>
            <person name="Lin N."/>
            <person name="Zhang H."/>
            <person name="Zhang X."/>
            <person name="Huang J."/>
            <person name="Zhang X."/>
            <person name="Sun H."/>
            <person name="Wang H."/>
        </authorList>
    </citation>
    <scope>NUCLEOTIDE SEQUENCE [LARGE SCALE GENOMIC DNA]</scope>
    <source>
        <strain evidence="8">TB1705</strain>
        <tissue evidence="8">Leaf</tissue>
    </source>
</reference>
<dbReference type="GO" id="GO:0006357">
    <property type="term" value="P:regulation of transcription by RNA polymerase II"/>
    <property type="evidence" value="ECO:0007669"/>
    <property type="project" value="TreeGrafter"/>
</dbReference>
<protein>
    <recommendedName>
        <fullName evidence="10">Histone-lysine N-methyltransferase ATX3</fullName>
    </recommendedName>
</protein>
<dbReference type="CDD" id="cd20143">
    <property type="entry name" value="PWWP_AtATX3-like"/>
    <property type="match status" value="1"/>
</dbReference>
<dbReference type="Gene3D" id="3.30.40.10">
    <property type="entry name" value="Zinc/RING finger domain, C3HC4 (zinc finger)"/>
    <property type="match status" value="1"/>
</dbReference>
<evidence type="ECO:0000313" key="9">
    <source>
        <dbReference type="Proteomes" id="UP000541444"/>
    </source>
</evidence>
<organism evidence="8 9">
    <name type="scientific">Kingdonia uniflora</name>
    <dbReference type="NCBI Taxonomy" id="39325"/>
    <lineage>
        <taxon>Eukaryota</taxon>
        <taxon>Viridiplantae</taxon>
        <taxon>Streptophyta</taxon>
        <taxon>Embryophyta</taxon>
        <taxon>Tracheophyta</taxon>
        <taxon>Spermatophyta</taxon>
        <taxon>Magnoliopsida</taxon>
        <taxon>Ranunculales</taxon>
        <taxon>Circaeasteraceae</taxon>
        <taxon>Kingdonia</taxon>
    </lineage>
</organism>
<dbReference type="InterPro" id="IPR019787">
    <property type="entry name" value="Znf_PHD-finger"/>
</dbReference>
<evidence type="ECO:0008006" key="10">
    <source>
        <dbReference type="Google" id="ProtNLM"/>
    </source>
</evidence>
<feature type="region of interest" description="Disordered" evidence="5">
    <location>
        <begin position="1"/>
        <end position="53"/>
    </location>
</feature>
<keyword evidence="2 4" id="KW-0863">Zinc-finger</keyword>
<dbReference type="CDD" id="cd15517">
    <property type="entry name" value="PHD_TCF19_like"/>
    <property type="match status" value="1"/>
</dbReference>
<dbReference type="SMART" id="SM00293">
    <property type="entry name" value="PWWP"/>
    <property type="match status" value="1"/>
</dbReference>
<dbReference type="Pfam" id="PF00855">
    <property type="entry name" value="PWWP"/>
    <property type="match status" value="1"/>
</dbReference>
<evidence type="ECO:0000259" key="6">
    <source>
        <dbReference type="PROSITE" id="PS50016"/>
    </source>
</evidence>
<dbReference type="Pfam" id="PF00628">
    <property type="entry name" value="PHD"/>
    <property type="match status" value="1"/>
</dbReference>